<evidence type="ECO:0000313" key="2">
    <source>
        <dbReference type="Proteomes" id="UP000002675"/>
    </source>
</evidence>
<gene>
    <name evidence="1" type="ordered locus">VV1047</name>
</gene>
<dbReference type="EMBL" id="BA000037">
    <property type="protein sequence ID" value="BAC93811.1"/>
    <property type="molecule type" value="Genomic_DNA"/>
</dbReference>
<dbReference type="Proteomes" id="UP000002675">
    <property type="component" value="Chromosome I"/>
</dbReference>
<organism evidence="1 2">
    <name type="scientific">Vibrio vulnificus (strain YJ016)</name>
    <dbReference type="NCBI Taxonomy" id="196600"/>
    <lineage>
        <taxon>Bacteria</taxon>
        <taxon>Pseudomonadati</taxon>
        <taxon>Pseudomonadota</taxon>
        <taxon>Gammaproteobacteria</taxon>
        <taxon>Vibrionales</taxon>
        <taxon>Vibrionaceae</taxon>
        <taxon>Vibrio</taxon>
    </lineage>
</organism>
<evidence type="ECO:0000313" key="1">
    <source>
        <dbReference type="EMBL" id="BAC93811.1"/>
    </source>
</evidence>
<proteinExistence type="predicted"/>
<reference evidence="1 2" key="1">
    <citation type="journal article" date="2003" name="Genome Res.">
        <title>Comparative genome analysis of Vibrio vulnificus, a marine pathogen.</title>
        <authorList>
            <person name="Chen C.Y."/>
            <person name="Wu K.M."/>
            <person name="Chang Y.C."/>
            <person name="Chang C.H."/>
            <person name="Tsai H.C."/>
            <person name="Liao T.L."/>
            <person name="Liu Y.M."/>
            <person name="Chen H.J."/>
            <person name="Shen A.B."/>
            <person name="Li J.C."/>
            <person name="Su T.L."/>
            <person name="Shao C.P."/>
            <person name="Lee C.T."/>
            <person name="Hor L.I."/>
            <person name="Tsai S.F."/>
        </authorList>
    </citation>
    <scope>NUCLEOTIDE SEQUENCE [LARGE SCALE GENOMIC DNA]</scope>
    <source>
        <strain evidence="1 2">YJ016</strain>
    </source>
</reference>
<accession>Q7MMM0</accession>
<dbReference type="HOGENOM" id="CLU_2848672_0_0_6"/>
<dbReference type="KEGG" id="vvy:VV1047"/>
<sequence>MVYMDKDLLARKLYVERVSSLLGNHEIDEDRITELWENRASPAEAAKAILGEEDQFTGPAWLARYLNRK</sequence>
<protein>
    <submittedName>
        <fullName evidence="1">Uncharacterized protein</fullName>
    </submittedName>
</protein>
<dbReference type="STRING" id="672.VV93_v1c09700"/>
<dbReference type="eggNOG" id="ENOG503216R">
    <property type="taxonomic scope" value="Bacteria"/>
</dbReference>
<dbReference type="AlphaFoldDB" id="Q7MMM0"/>
<name>Q7MMM0_VIBVY</name>